<evidence type="ECO:0000313" key="14">
    <source>
        <dbReference type="Proteomes" id="UP000053958"/>
    </source>
</evidence>
<evidence type="ECO:0000256" key="2">
    <source>
        <dbReference type="ARBA" id="ARBA00004308"/>
    </source>
</evidence>
<evidence type="ECO:0000256" key="9">
    <source>
        <dbReference type="ARBA" id="ARBA00023295"/>
    </source>
</evidence>
<dbReference type="GO" id="GO:0008496">
    <property type="term" value="F:mannan endo-1,6-alpha-mannosidase activity"/>
    <property type="evidence" value="ECO:0007669"/>
    <property type="project" value="UniProtKB-UniRule"/>
</dbReference>
<dbReference type="Gene3D" id="1.50.10.20">
    <property type="match status" value="1"/>
</dbReference>
<evidence type="ECO:0000256" key="1">
    <source>
        <dbReference type="ARBA" id="ARBA00001452"/>
    </source>
</evidence>
<dbReference type="InterPro" id="IPR008928">
    <property type="entry name" value="6-hairpin_glycosidase_sf"/>
</dbReference>
<evidence type="ECO:0000256" key="7">
    <source>
        <dbReference type="ARBA" id="ARBA00023136"/>
    </source>
</evidence>
<dbReference type="PIRSF" id="PIRSF016302">
    <property type="entry name" value="Man_a_manosd"/>
    <property type="match status" value="1"/>
</dbReference>
<dbReference type="GO" id="GO:0009272">
    <property type="term" value="P:fungal-type cell wall biogenesis"/>
    <property type="evidence" value="ECO:0007669"/>
    <property type="project" value="TreeGrafter"/>
</dbReference>
<keyword evidence="9 10" id="KW-0326">Glycosidase</keyword>
<protein>
    <recommendedName>
        <fullName evidence="4 10">Mannan endo-1,6-alpha-mannosidase</fullName>
        <ecNumber evidence="4 10">3.2.1.101</ecNumber>
    </recommendedName>
</protein>
<dbReference type="GO" id="GO:0016052">
    <property type="term" value="P:carbohydrate catabolic process"/>
    <property type="evidence" value="ECO:0007669"/>
    <property type="project" value="InterPro"/>
</dbReference>
<dbReference type="STRING" id="1408163.A0A0F4YPD0"/>
<dbReference type="Pfam" id="PF03663">
    <property type="entry name" value="Glyco_hydro_76"/>
    <property type="match status" value="1"/>
</dbReference>
<evidence type="ECO:0000256" key="11">
    <source>
        <dbReference type="SAM" id="MobiDB-lite"/>
    </source>
</evidence>
<dbReference type="AlphaFoldDB" id="A0A0F4YPD0"/>
<dbReference type="RefSeq" id="XP_013326298.1">
    <property type="nucleotide sequence ID" value="XM_013470844.1"/>
</dbReference>
<keyword evidence="12" id="KW-1133">Transmembrane helix</keyword>
<evidence type="ECO:0000256" key="8">
    <source>
        <dbReference type="ARBA" id="ARBA00023180"/>
    </source>
</evidence>
<feature type="region of interest" description="Disordered" evidence="11">
    <location>
        <begin position="410"/>
        <end position="436"/>
    </location>
</feature>
<proteinExistence type="inferred from homology"/>
<reference evidence="13 14" key="1">
    <citation type="submission" date="2015-04" db="EMBL/GenBank/DDBJ databases">
        <authorList>
            <person name="Heijne W.H."/>
            <person name="Fedorova N.D."/>
            <person name="Nierman W.C."/>
            <person name="Vollebregt A.W."/>
            <person name="Zhao Z."/>
            <person name="Wu L."/>
            <person name="Kumar M."/>
            <person name="Stam H."/>
            <person name="van den Berg M.A."/>
            <person name="Pel H.J."/>
        </authorList>
    </citation>
    <scope>NUCLEOTIDE SEQUENCE [LARGE SCALE GENOMIC DNA]</scope>
    <source>
        <strain evidence="13 14">CBS 393.64</strain>
    </source>
</reference>
<dbReference type="EMBL" id="LASV01000329">
    <property type="protein sequence ID" value="KKA19686.1"/>
    <property type="molecule type" value="Genomic_DNA"/>
</dbReference>
<comment type="similarity">
    <text evidence="3 10">Belongs to the glycosyl hydrolase 76 family.</text>
</comment>
<dbReference type="SUPFAM" id="SSF48208">
    <property type="entry name" value="Six-hairpin glycosidases"/>
    <property type="match status" value="1"/>
</dbReference>
<comment type="caution">
    <text evidence="13">The sequence shown here is derived from an EMBL/GenBank/DDBJ whole genome shotgun (WGS) entry which is preliminary data.</text>
</comment>
<name>A0A0F4YPD0_RASE3</name>
<keyword evidence="12" id="KW-0812">Transmembrane</keyword>
<dbReference type="PANTHER" id="PTHR12145">
    <property type="entry name" value="MANNAN ENDO-1,6-ALPHA-MANNOSIDASE DCW1"/>
    <property type="match status" value="1"/>
</dbReference>
<evidence type="ECO:0000256" key="6">
    <source>
        <dbReference type="ARBA" id="ARBA00022801"/>
    </source>
</evidence>
<evidence type="ECO:0000256" key="10">
    <source>
        <dbReference type="PIRNR" id="PIRNR016302"/>
    </source>
</evidence>
<gene>
    <name evidence="13" type="ORF">T310_6342</name>
</gene>
<sequence length="469" mass="51388">MLGSVTQQKLRWFDAFAVAFLLLFHWTQMLVHAIQLDVKDKESIKQAASTMAFDLVTFYQGNQSGQIPGYLPQPYYWWEAGAMFGTLVNYWYLTGDSSYNDITTQALLFQATSNGDFMPTNQTRDEGNDDQSFWALSAMMAAERNFPAPPAGSPSWLEMVQAVFNEQVTRWNTASCGGGLKWQIFPFNNGYDYRNSIANGCFFDIAARLARYTGNQSYADWAEKAWNWVTEVGLVGSTYQVYDGTSDTNNCTTLDHVLWTYNSGIFLHGAATMYSFTNGSSVWEERINGLLNASAIFFSTNASSLNVMYEYSCELINDCTTDQFSFKAYLSRWMAETTQLAPFTNETIMTKLEASAAAAAKQCVGGSTGTYCGMKWTTGTYDGTTGVGQQMSALETVQGLLMPQAQAPLTNATGGTSKSNPDAGMGSSSNTYTPSEVAGRITTGDRVGAGFITVALVLSVFGCAYVMVS</sequence>
<dbReference type="EC" id="3.2.1.101" evidence="4 10"/>
<evidence type="ECO:0000313" key="13">
    <source>
        <dbReference type="EMBL" id="KKA19686.1"/>
    </source>
</evidence>
<keyword evidence="6 10" id="KW-0378">Hydrolase</keyword>
<feature type="compositionally biased region" description="Polar residues" evidence="11">
    <location>
        <begin position="410"/>
        <end position="434"/>
    </location>
</feature>
<dbReference type="InterPro" id="IPR005198">
    <property type="entry name" value="Glyco_hydro_76"/>
</dbReference>
<dbReference type="OrthoDB" id="4187847at2759"/>
<keyword evidence="7 12" id="KW-0472">Membrane</keyword>
<accession>A0A0F4YPD0</accession>
<evidence type="ECO:0000256" key="12">
    <source>
        <dbReference type="SAM" id="Phobius"/>
    </source>
</evidence>
<dbReference type="GO" id="GO:0012505">
    <property type="term" value="C:endomembrane system"/>
    <property type="evidence" value="ECO:0007669"/>
    <property type="project" value="UniProtKB-SubCell"/>
</dbReference>
<evidence type="ECO:0000256" key="5">
    <source>
        <dbReference type="ARBA" id="ARBA00022729"/>
    </source>
</evidence>
<feature type="transmembrane region" description="Helical" evidence="12">
    <location>
        <begin position="447"/>
        <end position="468"/>
    </location>
</feature>
<dbReference type="FunFam" id="1.50.10.20:FF:000006">
    <property type="entry name" value="Mannan endo-1,6-alpha-mannosidase"/>
    <property type="match status" value="1"/>
</dbReference>
<dbReference type="PANTHER" id="PTHR12145:SF36">
    <property type="entry name" value="MANNAN ENDO-1,6-ALPHA-MANNOSIDASE DCW1"/>
    <property type="match status" value="1"/>
</dbReference>
<keyword evidence="8" id="KW-0325">Glycoprotein</keyword>
<dbReference type="GeneID" id="25318644"/>
<dbReference type="Proteomes" id="UP000053958">
    <property type="component" value="Unassembled WGS sequence"/>
</dbReference>
<comment type="subcellular location">
    <subcellularLocation>
        <location evidence="2">Endomembrane system</location>
    </subcellularLocation>
</comment>
<organism evidence="13 14">
    <name type="scientific">Rasamsonia emersonii (strain ATCC 16479 / CBS 393.64 / IMI 116815)</name>
    <dbReference type="NCBI Taxonomy" id="1408163"/>
    <lineage>
        <taxon>Eukaryota</taxon>
        <taxon>Fungi</taxon>
        <taxon>Dikarya</taxon>
        <taxon>Ascomycota</taxon>
        <taxon>Pezizomycotina</taxon>
        <taxon>Eurotiomycetes</taxon>
        <taxon>Eurotiomycetidae</taxon>
        <taxon>Eurotiales</taxon>
        <taxon>Trichocomaceae</taxon>
        <taxon>Rasamsonia</taxon>
    </lineage>
</organism>
<keyword evidence="14" id="KW-1185">Reference proteome</keyword>
<evidence type="ECO:0000256" key="4">
    <source>
        <dbReference type="ARBA" id="ARBA00012350"/>
    </source>
</evidence>
<dbReference type="InterPro" id="IPR014480">
    <property type="entry name" value="Mannan-1_6-alpha_mannosidase"/>
</dbReference>
<keyword evidence="5" id="KW-0732">Signal</keyword>
<comment type="catalytic activity">
    <reaction evidence="1 10">
        <text>Random hydrolysis of (1-&gt;6)-alpha-D-mannosidic linkages in unbranched (1-&gt;6)-mannans.</text>
        <dbReference type="EC" id="3.2.1.101"/>
    </reaction>
</comment>
<evidence type="ECO:0000256" key="3">
    <source>
        <dbReference type="ARBA" id="ARBA00009699"/>
    </source>
</evidence>